<keyword evidence="5" id="KW-0378">Hydrolase</keyword>
<dbReference type="Pfam" id="PF17917">
    <property type="entry name" value="RT_RNaseH"/>
    <property type="match status" value="1"/>
</dbReference>
<dbReference type="InterPro" id="IPR043502">
    <property type="entry name" value="DNA/RNA_pol_sf"/>
</dbReference>
<accession>A0A2N9IPM7</accession>
<dbReference type="PANTHER" id="PTHR24559:SF444">
    <property type="entry name" value="REVERSE TRANSCRIPTASE DOMAIN-CONTAINING PROTEIN"/>
    <property type="match status" value="1"/>
</dbReference>
<organism evidence="9">
    <name type="scientific">Fagus sylvatica</name>
    <name type="common">Beechnut</name>
    <dbReference type="NCBI Taxonomy" id="28930"/>
    <lineage>
        <taxon>Eukaryota</taxon>
        <taxon>Viridiplantae</taxon>
        <taxon>Streptophyta</taxon>
        <taxon>Embryophyta</taxon>
        <taxon>Tracheophyta</taxon>
        <taxon>Spermatophyta</taxon>
        <taxon>Magnoliopsida</taxon>
        <taxon>eudicotyledons</taxon>
        <taxon>Gunneridae</taxon>
        <taxon>Pentapetalae</taxon>
        <taxon>rosids</taxon>
        <taxon>fabids</taxon>
        <taxon>Fagales</taxon>
        <taxon>Fagaceae</taxon>
        <taxon>Fagus</taxon>
    </lineage>
</organism>
<sequence>MAVLSSTPAPHQILLGFRARVPFSDPIFKGQFWRPSGAQNGSCSISSESSRRPTFQRYKVCVNRSSDERVMAPGSRGVGAVFVCFSGEDSGQTGDATGEPRVARRSRSHYLSNAPGLAGQLVSEGRRGVFGPFEDSFPIVIPARPGKFLAILRVHVVHECVFFPTCPGLRINLLRVRKTLCASVATSVGKFRKFQHSLISSACFHARGRRSSRCRILTILVSSESLRYLLFQRYRPCTEASLGSQDMILRTEAVGMFLMPRGQLGSGCLVLRADTRENPGGKNGVMTAGLRKGDFIYDLCKDPPETLSELMNEAQKHMNAEDALESMDDPPLKRRKDIEDRKQETAKQKVPKFSETPKRKRTTTSTVKFSSFTPLNTPIDKLLMQIQDDPSLRWPGTCPMKPPTPKEQIENNRLGPFGEIRTIIGGPAFGGTSRALRKAYARQGTHQPHDDALIVTINIAGFTGNSVCLVGIITLPITVGTYLKTVSKTIDFLVVNCPSAYNAIIGQPTLNRLRVVTSTYHLLIKFPTEHGIGEVRGDQIAAKECYLASLGSEGQNQTMTIEERKTLVDPSEELDTIELEDGHPEKTTRIGASLPPQIKKSLIQFLKSNKDVFAWSPEDMPGINPSIISHKLNVNPSLHPVKQKRRVFALERNDAIMEEVDKLLTVNFIREVFYPDWLVNVVMVKKNTGKWRICVDFTDLNKAYPKDSFPLPRIDQLVDSTAGHKLLTFMDAFSGYNQIMMDENDQEKTSFITSRGLFCYKVMPFGLKNAGATYQRLMNRMFHDQISRNVKVYVDDMLVKSTEEDNHLDDLGETFKTLRKYQMKLNPSKCAFDVYSDKFLGFMVSHRGIEANPDKIKAILEMQPPKTTKEIQRLTGRVAALNRFVSRPSKQGEELYLYLVVSPTAISSVLVREEDRRQLPVYYTSRALRGAEERYPPMEKLAFALVTVARKLRPYF</sequence>
<dbReference type="InterPro" id="IPR041373">
    <property type="entry name" value="RT_RNaseH"/>
</dbReference>
<dbReference type="Pfam" id="PF00078">
    <property type="entry name" value="RVT_1"/>
    <property type="match status" value="1"/>
</dbReference>
<evidence type="ECO:0000256" key="2">
    <source>
        <dbReference type="ARBA" id="ARBA00022695"/>
    </source>
</evidence>
<dbReference type="PANTHER" id="PTHR24559">
    <property type="entry name" value="TRANSPOSON TY3-I GAG-POL POLYPROTEIN"/>
    <property type="match status" value="1"/>
</dbReference>
<evidence type="ECO:0000256" key="3">
    <source>
        <dbReference type="ARBA" id="ARBA00022722"/>
    </source>
</evidence>
<feature type="region of interest" description="Disordered" evidence="7">
    <location>
        <begin position="339"/>
        <end position="365"/>
    </location>
</feature>
<dbReference type="InterPro" id="IPR043128">
    <property type="entry name" value="Rev_trsase/Diguanyl_cyclase"/>
</dbReference>
<feature type="domain" description="Reverse transcriptase" evidence="8">
    <location>
        <begin position="665"/>
        <end position="844"/>
    </location>
</feature>
<evidence type="ECO:0000256" key="1">
    <source>
        <dbReference type="ARBA" id="ARBA00022679"/>
    </source>
</evidence>
<dbReference type="CDD" id="cd01647">
    <property type="entry name" value="RT_LTR"/>
    <property type="match status" value="1"/>
</dbReference>
<dbReference type="AlphaFoldDB" id="A0A2N9IPM7"/>
<evidence type="ECO:0000256" key="7">
    <source>
        <dbReference type="SAM" id="MobiDB-lite"/>
    </source>
</evidence>
<evidence type="ECO:0000259" key="8">
    <source>
        <dbReference type="PROSITE" id="PS50878"/>
    </source>
</evidence>
<evidence type="ECO:0000256" key="5">
    <source>
        <dbReference type="ARBA" id="ARBA00022801"/>
    </source>
</evidence>
<dbReference type="GO" id="GO:0016787">
    <property type="term" value="F:hydrolase activity"/>
    <property type="evidence" value="ECO:0007669"/>
    <property type="project" value="UniProtKB-KW"/>
</dbReference>
<dbReference type="InterPro" id="IPR053134">
    <property type="entry name" value="RNA-dir_DNA_polymerase"/>
</dbReference>
<dbReference type="SUPFAM" id="SSF56672">
    <property type="entry name" value="DNA/RNA polymerases"/>
    <property type="match status" value="1"/>
</dbReference>
<keyword evidence="2" id="KW-0548">Nucleotidyltransferase</keyword>
<keyword evidence="3" id="KW-0540">Nuclease</keyword>
<reference evidence="9" key="1">
    <citation type="submission" date="2018-02" db="EMBL/GenBank/DDBJ databases">
        <authorList>
            <person name="Cohen D.B."/>
            <person name="Kent A.D."/>
        </authorList>
    </citation>
    <scope>NUCLEOTIDE SEQUENCE</scope>
</reference>
<dbReference type="GO" id="GO:0004519">
    <property type="term" value="F:endonuclease activity"/>
    <property type="evidence" value="ECO:0007669"/>
    <property type="project" value="UniProtKB-KW"/>
</dbReference>
<keyword evidence="6" id="KW-0695">RNA-directed DNA polymerase</keyword>
<dbReference type="PROSITE" id="PS50878">
    <property type="entry name" value="RT_POL"/>
    <property type="match status" value="1"/>
</dbReference>
<name>A0A2N9IPM7_FAGSY</name>
<protein>
    <recommendedName>
        <fullName evidence="8">Reverse transcriptase domain-containing protein</fullName>
    </recommendedName>
</protein>
<keyword evidence="4" id="KW-0255">Endonuclease</keyword>
<evidence type="ECO:0000256" key="4">
    <source>
        <dbReference type="ARBA" id="ARBA00022759"/>
    </source>
</evidence>
<dbReference type="Gene3D" id="3.30.70.270">
    <property type="match status" value="1"/>
</dbReference>
<dbReference type="EMBL" id="OIVN01006143">
    <property type="protein sequence ID" value="SPD26089.1"/>
    <property type="molecule type" value="Genomic_DNA"/>
</dbReference>
<dbReference type="Gene3D" id="3.10.10.10">
    <property type="entry name" value="HIV Type 1 Reverse Transcriptase, subunit A, domain 1"/>
    <property type="match status" value="1"/>
</dbReference>
<dbReference type="GO" id="GO:0003964">
    <property type="term" value="F:RNA-directed DNA polymerase activity"/>
    <property type="evidence" value="ECO:0007669"/>
    <property type="project" value="UniProtKB-KW"/>
</dbReference>
<evidence type="ECO:0000313" key="9">
    <source>
        <dbReference type="EMBL" id="SPD26089.1"/>
    </source>
</evidence>
<dbReference type="InterPro" id="IPR000477">
    <property type="entry name" value="RT_dom"/>
</dbReference>
<proteinExistence type="predicted"/>
<evidence type="ECO:0000256" key="6">
    <source>
        <dbReference type="ARBA" id="ARBA00022918"/>
    </source>
</evidence>
<keyword evidence="1" id="KW-0808">Transferase</keyword>
<gene>
    <name evidence="9" type="ORF">FSB_LOCUS53971</name>
</gene>